<dbReference type="InterPro" id="IPR054330">
    <property type="entry name" value="Pch2-like_N"/>
</dbReference>
<dbReference type="InterPro" id="IPR044539">
    <property type="entry name" value="Pch2-like"/>
</dbReference>
<evidence type="ECO:0000256" key="4">
    <source>
        <dbReference type="ARBA" id="ARBA00023254"/>
    </source>
</evidence>
<dbReference type="GO" id="GO:0005634">
    <property type="term" value="C:nucleus"/>
    <property type="evidence" value="ECO:0007669"/>
    <property type="project" value="TreeGrafter"/>
</dbReference>
<dbReference type="PANTHER" id="PTHR45991:SF1">
    <property type="entry name" value="PACHYTENE CHECKPOINT PROTEIN 2 HOMOLOG"/>
    <property type="match status" value="1"/>
</dbReference>
<protein>
    <submittedName>
        <fullName evidence="8">AAA+ ATPase domain-containing protein</fullName>
    </submittedName>
</protein>
<evidence type="ECO:0000256" key="3">
    <source>
        <dbReference type="ARBA" id="ARBA00022840"/>
    </source>
</evidence>
<reference evidence="8" key="1">
    <citation type="submission" date="2022-11" db="UniProtKB">
        <authorList>
            <consortium name="WormBaseParasite"/>
        </authorList>
    </citation>
    <scope>IDENTIFICATION</scope>
</reference>
<evidence type="ECO:0000313" key="8">
    <source>
        <dbReference type="WBParaSite" id="PDA_v2.g29088.t1"/>
    </source>
</evidence>
<keyword evidence="2 5" id="KW-0547">Nucleotide-binding</keyword>
<dbReference type="GO" id="GO:0016887">
    <property type="term" value="F:ATP hydrolysis activity"/>
    <property type="evidence" value="ECO:0007669"/>
    <property type="project" value="InterPro"/>
</dbReference>
<dbReference type="InterPro" id="IPR027417">
    <property type="entry name" value="P-loop_NTPase"/>
</dbReference>
<dbReference type="GO" id="GO:0007131">
    <property type="term" value="P:reciprocal meiotic recombination"/>
    <property type="evidence" value="ECO:0007669"/>
    <property type="project" value="TreeGrafter"/>
</dbReference>
<dbReference type="FunFam" id="3.40.50.300:FF:001494">
    <property type="entry name" value="Pachytene checkpoint component Pch2"/>
    <property type="match status" value="1"/>
</dbReference>
<keyword evidence="7" id="KW-1185">Reference proteome</keyword>
<dbReference type="PROSITE" id="PS00674">
    <property type="entry name" value="AAA"/>
    <property type="match status" value="1"/>
</dbReference>
<dbReference type="SMART" id="SM00382">
    <property type="entry name" value="AAA"/>
    <property type="match status" value="1"/>
</dbReference>
<dbReference type="Pfam" id="PF22107">
    <property type="entry name" value="Pch2_N"/>
    <property type="match status" value="1"/>
</dbReference>
<proteinExistence type="inferred from homology"/>
<dbReference type="InterPro" id="IPR003959">
    <property type="entry name" value="ATPase_AAA_core"/>
</dbReference>
<accession>A0A914QNY2</accession>
<evidence type="ECO:0000256" key="2">
    <source>
        <dbReference type="ARBA" id="ARBA00022741"/>
    </source>
</evidence>
<evidence type="ECO:0000256" key="5">
    <source>
        <dbReference type="RuleBase" id="RU003651"/>
    </source>
</evidence>
<dbReference type="InterPro" id="IPR058249">
    <property type="entry name" value="Pch2_C"/>
</dbReference>
<keyword evidence="3 5" id="KW-0067">ATP-binding</keyword>
<feature type="domain" description="AAA+ ATPase" evidence="6">
    <location>
        <begin position="176"/>
        <end position="328"/>
    </location>
</feature>
<evidence type="ECO:0000259" key="6">
    <source>
        <dbReference type="SMART" id="SM00382"/>
    </source>
</evidence>
<dbReference type="InterPro" id="IPR003960">
    <property type="entry name" value="ATPase_AAA_CS"/>
</dbReference>
<dbReference type="Proteomes" id="UP000887578">
    <property type="component" value="Unplaced"/>
</dbReference>
<organism evidence="7 8">
    <name type="scientific">Panagrolaimus davidi</name>
    <dbReference type="NCBI Taxonomy" id="227884"/>
    <lineage>
        <taxon>Eukaryota</taxon>
        <taxon>Metazoa</taxon>
        <taxon>Ecdysozoa</taxon>
        <taxon>Nematoda</taxon>
        <taxon>Chromadorea</taxon>
        <taxon>Rhabditida</taxon>
        <taxon>Tylenchina</taxon>
        <taxon>Panagrolaimomorpha</taxon>
        <taxon>Panagrolaimoidea</taxon>
        <taxon>Panagrolaimidae</taxon>
        <taxon>Panagrolaimus</taxon>
    </lineage>
</organism>
<dbReference type="AlphaFoldDB" id="A0A914QNY2"/>
<dbReference type="GO" id="GO:0051598">
    <property type="term" value="P:meiotic recombination checkpoint signaling"/>
    <property type="evidence" value="ECO:0007669"/>
    <property type="project" value="TreeGrafter"/>
</dbReference>
<keyword evidence="4" id="KW-0469">Meiosis</keyword>
<dbReference type="SUPFAM" id="SSF52540">
    <property type="entry name" value="P-loop containing nucleoside triphosphate hydrolases"/>
    <property type="match status" value="1"/>
</dbReference>
<dbReference type="Gene3D" id="3.40.50.300">
    <property type="entry name" value="P-loop containing nucleotide triphosphate hydrolases"/>
    <property type="match status" value="1"/>
</dbReference>
<evidence type="ECO:0000313" key="7">
    <source>
        <dbReference type="Proteomes" id="UP000887578"/>
    </source>
</evidence>
<dbReference type="Pfam" id="PF00004">
    <property type="entry name" value="AAA"/>
    <property type="match status" value="1"/>
</dbReference>
<dbReference type="WBParaSite" id="PDA_v2.g29088.t1">
    <property type="protein sequence ID" value="PDA_v2.g29088.t1"/>
    <property type="gene ID" value="PDA_v2.g29088"/>
</dbReference>
<evidence type="ECO:0000256" key="1">
    <source>
        <dbReference type="ARBA" id="ARBA00007271"/>
    </source>
</evidence>
<dbReference type="InterPro" id="IPR001270">
    <property type="entry name" value="ClpA/B"/>
</dbReference>
<dbReference type="Pfam" id="PF23242">
    <property type="entry name" value="AAA_lid_TRIP13_C"/>
    <property type="match status" value="1"/>
</dbReference>
<dbReference type="GO" id="GO:0005524">
    <property type="term" value="F:ATP binding"/>
    <property type="evidence" value="ECO:0007669"/>
    <property type="project" value="UniProtKB-KW"/>
</dbReference>
<dbReference type="GO" id="GO:0005694">
    <property type="term" value="C:chromosome"/>
    <property type="evidence" value="ECO:0007669"/>
    <property type="project" value="TreeGrafter"/>
</dbReference>
<dbReference type="PANTHER" id="PTHR45991">
    <property type="entry name" value="PACHYTENE CHECKPOINT PROTEIN 2"/>
    <property type="match status" value="1"/>
</dbReference>
<name>A0A914QNY2_9BILA</name>
<sequence>MVAVTDLEQKLNAVSISADITSSLHLEVRVKKGASKHEIEKLKDLIASSVTSIDDLYNWRSFGLTHPDLKDVIDQAMIGCSNTPDGQRMLMESKNIPVSNVHVYNVREGDALATSVETGDSESAVASHHWQLPCKEFDDIWENLIFDDNIKNDLLSFVYALLKLSDRGTNSNIIAVNRMVLLHGPPGTGKTSLCKALAQRLTVRLSNRYKRSIFIEVNSHSLFSKWFAESGKLIMKLFEQIEECASDPHQLVFVLIDEVESLTIGRTSSYKGNDPSDALRSVNAVLTQMDKIRRLKNVLVLTTSNITEALDEAFVDRADVNRYVGHPSEYAIYGIWLTVIKELQRVNIIDQSVVLSPVSSFPRFNENSQKLLVLASQCRGISGRTIRKLPVLAYSRLSLDHLTIEQFLHHLEAVIHEKISPKLNLHNQTGYEDKTISTIPETPL</sequence>
<dbReference type="PRINTS" id="PR00300">
    <property type="entry name" value="CLPPROTEASEA"/>
</dbReference>
<comment type="similarity">
    <text evidence="1">Belongs to the AAA ATPase family. PCH2 subfamily.</text>
</comment>
<dbReference type="InterPro" id="IPR003593">
    <property type="entry name" value="AAA+_ATPase"/>
</dbReference>